<dbReference type="AlphaFoldDB" id="A0A4Y2WVE5"/>
<dbReference type="EMBL" id="BGPR01066682">
    <property type="protein sequence ID" value="GBO41168.1"/>
    <property type="molecule type" value="Genomic_DNA"/>
</dbReference>
<organism evidence="3 5">
    <name type="scientific">Araneus ventricosus</name>
    <name type="common">Orbweaver spider</name>
    <name type="synonym">Epeira ventricosa</name>
    <dbReference type="NCBI Taxonomy" id="182803"/>
    <lineage>
        <taxon>Eukaryota</taxon>
        <taxon>Metazoa</taxon>
        <taxon>Ecdysozoa</taxon>
        <taxon>Arthropoda</taxon>
        <taxon>Chelicerata</taxon>
        <taxon>Arachnida</taxon>
        <taxon>Araneae</taxon>
        <taxon>Araneomorphae</taxon>
        <taxon>Entelegynae</taxon>
        <taxon>Araneoidea</taxon>
        <taxon>Araneidae</taxon>
        <taxon>Araneus</taxon>
    </lineage>
</organism>
<proteinExistence type="predicted"/>
<dbReference type="EMBL" id="BGPR01066683">
    <property type="protein sequence ID" value="GBO41169.1"/>
    <property type="molecule type" value="Genomic_DNA"/>
</dbReference>
<dbReference type="EMBL" id="BGPR01066687">
    <property type="protein sequence ID" value="GBO41171.1"/>
    <property type="molecule type" value="Genomic_DNA"/>
</dbReference>
<name>A0A4Y2WVE5_ARAVE</name>
<sequence length="122" mass="13770">MEVFHSLNASLMRVFGSDVTIVLTSVREKGESLMEQDRGCRPSDPIFPIPGDECVLLCSLLCGILRYRSKTEPLNSRAHIGPYSPIRLSPFSCIEVSAIGTSFLRTSFNRWEPIFTRIFSRN</sequence>
<gene>
    <name evidence="4" type="ORF">AVEN_144238_1</name>
    <name evidence="1" type="ORF">AVEN_234936_1</name>
    <name evidence="2" type="ORF">AVEN_243433_1</name>
    <name evidence="3" type="ORF">AVEN_25457_1</name>
</gene>
<accession>A0A4Y2WVE5</accession>
<evidence type="ECO:0000313" key="5">
    <source>
        <dbReference type="Proteomes" id="UP000499080"/>
    </source>
</evidence>
<protein>
    <submittedName>
        <fullName evidence="3">Uncharacterized protein</fullName>
    </submittedName>
</protein>
<reference evidence="3 5" key="1">
    <citation type="journal article" date="2019" name="Sci. Rep.">
        <title>Orb-weaving spider Araneus ventricosus genome elucidates the spidroin gene catalogue.</title>
        <authorList>
            <person name="Kono N."/>
            <person name="Nakamura H."/>
            <person name="Ohtoshi R."/>
            <person name="Moran D.A.P."/>
            <person name="Shinohara A."/>
            <person name="Yoshida Y."/>
            <person name="Fujiwara M."/>
            <person name="Mori M."/>
            <person name="Tomita M."/>
            <person name="Arakawa K."/>
        </authorList>
    </citation>
    <scope>NUCLEOTIDE SEQUENCE [LARGE SCALE GENOMIC DNA]</scope>
</reference>
<evidence type="ECO:0000313" key="1">
    <source>
        <dbReference type="EMBL" id="GBO41168.1"/>
    </source>
</evidence>
<comment type="caution">
    <text evidence="3">The sequence shown here is derived from an EMBL/GenBank/DDBJ whole genome shotgun (WGS) entry which is preliminary data.</text>
</comment>
<dbReference type="OrthoDB" id="6475849at2759"/>
<evidence type="ECO:0000313" key="3">
    <source>
        <dbReference type="EMBL" id="GBO41171.1"/>
    </source>
</evidence>
<evidence type="ECO:0000313" key="4">
    <source>
        <dbReference type="EMBL" id="GBO41173.1"/>
    </source>
</evidence>
<keyword evidence="5" id="KW-1185">Reference proteome</keyword>
<dbReference type="Proteomes" id="UP000499080">
    <property type="component" value="Unassembled WGS sequence"/>
</dbReference>
<evidence type="ECO:0000313" key="2">
    <source>
        <dbReference type="EMBL" id="GBO41169.1"/>
    </source>
</evidence>
<dbReference type="EMBL" id="BGPR01066689">
    <property type="protein sequence ID" value="GBO41173.1"/>
    <property type="molecule type" value="Genomic_DNA"/>
</dbReference>